<dbReference type="KEGG" id="pbar:105428458"/>
<proteinExistence type="predicted"/>
<dbReference type="Proteomes" id="UP000504615">
    <property type="component" value="Unplaced"/>
</dbReference>
<evidence type="ECO:0000256" key="1">
    <source>
        <dbReference type="SAM" id="Coils"/>
    </source>
</evidence>
<dbReference type="GeneID" id="105428458"/>
<name>A0A6I9WID2_9HYME</name>
<dbReference type="GO" id="GO:0005634">
    <property type="term" value="C:nucleus"/>
    <property type="evidence" value="ECO:0007669"/>
    <property type="project" value="InterPro"/>
</dbReference>
<organism evidence="2 3">
    <name type="scientific">Pogonomyrmex barbatus</name>
    <name type="common">red harvester ant</name>
    <dbReference type="NCBI Taxonomy" id="144034"/>
    <lineage>
        <taxon>Eukaryota</taxon>
        <taxon>Metazoa</taxon>
        <taxon>Ecdysozoa</taxon>
        <taxon>Arthropoda</taxon>
        <taxon>Hexapoda</taxon>
        <taxon>Insecta</taxon>
        <taxon>Pterygota</taxon>
        <taxon>Neoptera</taxon>
        <taxon>Endopterygota</taxon>
        <taxon>Hymenoptera</taxon>
        <taxon>Apocrita</taxon>
        <taxon>Aculeata</taxon>
        <taxon>Formicoidea</taxon>
        <taxon>Formicidae</taxon>
        <taxon>Myrmicinae</taxon>
        <taxon>Pogonomyrmex</taxon>
    </lineage>
</organism>
<dbReference type="OrthoDB" id="7697860at2759"/>
<accession>A0A6I9WID2</accession>
<dbReference type="Pfam" id="PF15497">
    <property type="entry name" value="SNAPC5"/>
    <property type="match status" value="1"/>
</dbReference>
<dbReference type="GO" id="GO:0006384">
    <property type="term" value="P:transcription initiation at RNA polymerase III promoter"/>
    <property type="evidence" value="ECO:0007669"/>
    <property type="project" value="InterPro"/>
</dbReference>
<feature type="coiled-coil region" evidence="1">
    <location>
        <begin position="16"/>
        <end position="43"/>
    </location>
</feature>
<dbReference type="AlphaFoldDB" id="A0A6I9WID2"/>
<gene>
    <name evidence="3" type="primary">LOC105428458</name>
</gene>
<evidence type="ECO:0000313" key="3">
    <source>
        <dbReference type="RefSeq" id="XP_011639096.1"/>
    </source>
</evidence>
<evidence type="ECO:0000313" key="2">
    <source>
        <dbReference type="Proteomes" id="UP000504615"/>
    </source>
</evidence>
<dbReference type="RefSeq" id="XP_011639096.1">
    <property type="nucleotide sequence ID" value="XM_011640794.1"/>
</dbReference>
<protein>
    <submittedName>
        <fullName evidence="3">Uncharacterized protein LOC105428458</fullName>
    </submittedName>
</protein>
<keyword evidence="1" id="KW-0175">Coiled coil</keyword>
<reference evidence="3" key="1">
    <citation type="submission" date="2025-08" db="UniProtKB">
        <authorList>
            <consortium name="RefSeq"/>
        </authorList>
    </citation>
    <scope>IDENTIFICATION</scope>
</reference>
<dbReference type="InterPro" id="IPR029138">
    <property type="entry name" value="SNAPC5"/>
</dbReference>
<dbReference type="GO" id="GO:0006366">
    <property type="term" value="P:transcription by RNA polymerase II"/>
    <property type="evidence" value="ECO:0007669"/>
    <property type="project" value="InterPro"/>
</dbReference>
<keyword evidence="2" id="KW-1185">Reference proteome</keyword>
<sequence length="113" mass="13316">MNKEARISYQEMAQYRERLVNQKEFLTNILSKIEKQILALQVERLHLRNTLLGTERPEQEILPDVSMENKYIGTKQITDDPKDLTQQLDLSVTPSINNFEEETEDDDPLILWI</sequence>